<keyword evidence="11" id="KW-1185">Reference proteome</keyword>
<comment type="pathway">
    <text evidence="1 6">Carbohydrate biosynthesis; dTDP-L-rhamnose biosynthesis.</text>
</comment>
<sequence>MNVFIAGQHGQLSQALQKLLATKAQVTVIGRAQVDFTQLDALHDRVLAAKPDVIINAAAYTAVDAAESDAETATLINERVPQVFARAAQQLGIPMVHYSTDYVFDGTREGRYREEDPTCPLNVYGRTKLAGENAVREHAERHLILRTSWVYSWQGNNFLRTMVRLLSERDELNIVDDQIGAPTWTRTIADATERLLAHSNQDDGLWGTYHLTANGTTSWFGFAEQIAQRLRETGQLKARLNPIPSSSYPTPAHRPINSRLSTEKLAAVLGQPLPDWQAAFAQCWSERELQVSG</sequence>
<dbReference type="Proteomes" id="UP000183046">
    <property type="component" value="Unassembled WGS sequence"/>
</dbReference>
<evidence type="ECO:0000313" key="10">
    <source>
        <dbReference type="Proteomes" id="UP000183046"/>
    </source>
</evidence>
<dbReference type="RefSeq" id="WP_027596847.1">
    <property type="nucleotide sequence ID" value="NZ_DAMALT010000011.1"/>
</dbReference>
<accession>A0A1G5PCL0</accession>
<comment type="cofactor">
    <cofactor evidence="6">
        <name>Mg(2+)</name>
        <dbReference type="ChEBI" id="CHEBI:18420"/>
    </cofactor>
    <text evidence="6">Binds 1 Mg(2+) ion per monomer.</text>
</comment>
<dbReference type="NCBIfam" id="TIGR01214">
    <property type="entry name" value="rmlD"/>
    <property type="match status" value="1"/>
</dbReference>
<evidence type="ECO:0000256" key="1">
    <source>
        <dbReference type="ARBA" id="ARBA00004781"/>
    </source>
</evidence>
<dbReference type="PANTHER" id="PTHR10491:SF4">
    <property type="entry name" value="METHIONINE ADENOSYLTRANSFERASE 2 SUBUNIT BETA"/>
    <property type="match status" value="1"/>
</dbReference>
<dbReference type="STRING" id="237610.BJP27_22520"/>
<dbReference type="GO" id="GO:0008831">
    <property type="term" value="F:dTDP-4-dehydrorhamnose reductase activity"/>
    <property type="evidence" value="ECO:0007669"/>
    <property type="project" value="UniProtKB-EC"/>
</dbReference>
<organism evidence="9 10">
    <name type="scientific">Pseudomonas oryzihabitans</name>
    <dbReference type="NCBI Taxonomy" id="47885"/>
    <lineage>
        <taxon>Bacteria</taxon>
        <taxon>Pseudomonadati</taxon>
        <taxon>Pseudomonadota</taxon>
        <taxon>Gammaproteobacteria</taxon>
        <taxon>Pseudomonadales</taxon>
        <taxon>Pseudomonadaceae</taxon>
        <taxon>Pseudomonas</taxon>
    </lineage>
</organism>
<gene>
    <name evidence="8" type="ORF">BVL52_13580</name>
    <name evidence="9" type="ORF">SAMN05216279_112115</name>
</gene>
<dbReference type="GO" id="GO:0005829">
    <property type="term" value="C:cytosol"/>
    <property type="evidence" value="ECO:0007669"/>
    <property type="project" value="TreeGrafter"/>
</dbReference>
<evidence type="ECO:0000256" key="2">
    <source>
        <dbReference type="ARBA" id="ARBA00010944"/>
    </source>
</evidence>
<dbReference type="Gene3D" id="3.40.50.720">
    <property type="entry name" value="NAD(P)-binding Rossmann-like Domain"/>
    <property type="match status" value="1"/>
</dbReference>
<evidence type="ECO:0000259" key="7">
    <source>
        <dbReference type="Pfam" id="PF04321"/>
    </source>
</evidence>
<protein>
    <recommendedName>
        <fullName evidence="4 6">dTDP-4-dehydrorhamnose reductase</fullName>
        <ecNumber evidence="3 6">1.1.1.133</ecNumber>
    </recommendedName>
</protein>
<dbReference type="SUPFAM" id="SSF51735">
    <property type="entry name" value="NAD(P)-binding Rossmann-fold domains"/>
    <property type="match status" value="1"/>
</dbReference>
<reference evidence="8 11" key="3">
    <citation type="submission" date="2017-01" db="EMBL/GenBank/DDBJ databases">
        <title>Pseudomonas psychrotolerans genome sequencing and assembly.</title>
        <authorList>
            <person name="Vyas B."/>
            <person name="Mayilraj S."/>
        </authorList>
    </citation>
    <scope>NUCLEOTIDE SEQUENCE [LARGE SCALE GENOMIC DNA]</scope>
    <source>
        <strain evidence="8 11">SDS18</strain>
    </source>
</reference>
<dbReference type="InterPro" id="IPR029903">
    <property type="entry name" value="RmlD-like-bd"/>
</dbReference>
<dbReference type="AlphaFoldDB" id="A0A1G5PCL0"/>
<dbReference type="InterPro" id="IPR036291">
    <property type="entry name" value="NAD(P)-bd_dom_sf"/>
</dbReference>
<dbReference type="CDD" id="cd05254">
    <property type="entry name" value="dTDP_HR_like_SDR_e"/>
    <property type="match status" value="1"/>
</dbReference>
<dbReference type="UniPathway" id="UPA00281"/>
<dbReference type="eggNOG" id="COG1091">
    <property type="taxonomic scope" value="Bacteria"/>
</dbReference>
<dbReference type="Gene3D" id="3.90.25.10">
    <property type="entry name" value="UDP-galactose 4-epimerase, domain 1"/>
    <property type="match status" value="1"/>
</dbReference>
<dbReference type="EC" id="1.1.1.133" evidence="3 6"/>
<comment type="function">
    <text evidence="6">Catalyzes the reduction of dTDP-6-deoxy-L-lyxo-4-hexulose to yield dTDP-L-rhamnose.</text>
</comment>
<comment type="caution">
    <text evidence="9">The sequence shown here is derived from an EMBL/GenBank/DDBJ whole genome shotgun (WGS) entry which is preliminary data.</text>
</comment>
<dbReference type="GO" id="GO:0009243">
    <property type="term" value="P:O antigen biosynthetic process"/>
    <property type="evidence" value="ECO:0007669"/>
    <property type="project" value="UniProtKB-UniPathway"/>
</dbReference>
<dbReference type="OrthoDB" id="9803892at2"/>
<dbReference type="EMBL" id="FMWB01000012">
    <property type="protein sequence ID" value="SCZ47254.1"/>
    <property type="molecule type" value="Genomic_DNA"/>
</dbReference>
<evidence type="ECO:0000313" key="8">
    <source>
        <dbReference type="EMBL" id="ONN71009.1"/>
    </source>
</evidence>
<evidence type="ECO:0000256" key="6">
    <source>
        <dbReference type="RuleBase" id="RU364082"/>
    </source>
</evidence>
<feature type="domain" description="RmlD-like substrate binding" evidence="7">
    <location>
        <begin position="1"/>
        <end position="285"/>
    </location>
</feature>
<dbReference type="Pfam" id="PF04321">
    <property type="entry name" value="RmlD_sub_bind"/>
    <property type="match status" value="1"/>
</dbReference>
<reference evidence="10" key="1">
    <citation type="submission" date="2016-10" db="EMBL/GenBank/DDBJ databases">
        <authorList>
            <person name="de Groot N.N."/>
        </authorList>
    </citation>
    <scope>NUCLEOTIDE SEQUENCE [LARGE SCALE GENOMIC DNA]</scope>
    <source>
        <strain evidence="10">DSM 15758</strain>
    </source>
</reference>
<evidence type="ECO:0000256" key="3">
    <source>
        <dbReference type="ARBA" id="ARBA00012929"/>
    </source>
</evidence>
<keyword evidence="6" id="KW-0560">Oxidoreductase</keyword>
<evidence type="ECO:0000256" key="5">
    <source>
        <dbReference type="ARBA" id="ARBA00048200"/>
    </source>
</evidence>
<dbReference type="GO" id="GO:0019305">
    <property type="term" value="P:dTDP-rhamnose biosynthetic process"/>
    <property type="evidence" value="ECO:0007669"/>
    <property type="project" value="UniProtKB-UniPathway"/>
</dbReference>
<evidence type="ECO:0000313" key="9">
    <source>
        <dbReference type="EMBL" id="SCZ47254.1"/>
    </source>
</evidence>
<dbReference type="UniPathway" id="UPA00124"/>
<dbReference type="InterPro" id="IPR005913">
    <property type="entry name" value="dTDP_dehydrorham_reduct"/>
</dbReference>
<dbReference type="GeneID" id="57559750"/>
<comment type="catalytic activity">
    <reaction evidence="5 6">
        <text>dTDP-beta-L-rhamnose + NADP(+) = dTDP-4-dehydro-beta-L-rhamnose + NADPH + H(+)</text>
        <dbReference type="Rhea" id="RHEA:21796"/>
        <dbReference type="ChEBI" id="CHEBI:15378"/>
        <dbReference type="ChEBI" id="CHEBI:57510"/>
        <dbReference type="ChEBI" id="CHEBI:57783"/>
        <dbReference type="ChEBI" id="CHEBI:58349"/>
        <dbReference type="ChEBI" id="CHEBI:62830"/>
        <dbReference type="EC" id="1.1.1.133"/>
    </reaction>
</comment>
<reference evidence="9" key="2">
    <citation type="submission" date="2016-10" db="EMBL/GenBank/DDBJ databases">
        <authorList>
            <person name="Varghese N."/>
            <person name="Submissions S."/>
        </authorList>
    </citation>
    <scope>NUCLEOTIDE SEQUENCE</scope>
    <source>
        <strain evidence="9">DSM 15758</strain>
    </source>
</reference>
<keyword evidence="6" id="KW-0521">NADP</keyword>
<dbReference type="Proteomes" id="UP000189310">
    <property type="component" value="Unassembled WGS sequence"/>
</dbReference>
<comment type="similarity">
    <text evidence="2 6">Belongs to the dTDP-4-dehydrorhamnose reductase family.</text>
</comment>
<evidence type="ECO:0000313" key="11">
    <source>
        <dbReference type="Proteomes" id="UP000189310"/>
    </source>
</evidence>
<dbReference type="EMBL" id="MTLN01000007">
    <property type="protein sequence ID" value="ONN71009.1"/>
    <property type="molecule type" value="Genomic_DNA"/>
</dbReference>
<dbReference type="PANTHER" id="PTHR10491">
    <property type="entry name" value="DTDP-4-DEHYDRORHAMNOSE REDUCTASE"/>
    <property type="match status" value="1"/>
</dbReference>
<name>A0A1G5PCL0_9PSED</name>
<evidence type="ECO:0000256" key="4">
    <source>
        <dbReference type="ARBA" id="ARBA00017099"/>
    </source>
</evidence>
<proteinExistence type="inferred from homology"/>